<evidence type="ECO:0000313" key="3">
    <source>
        <dbReference type="Proteomes" id="UP000597762"/>
    </source>
</evidence>
<proteinExistence type="predicted"/>
<keyword evidence="3" id="KW-1185">Reference proteome</keyword>
<dbReference type="OrthoDB" id="191169at2759"/>
<name>A0A812AV34_ACAPH</name>
<dbReference type="Proteomes" id="UP000597762">
    <property type="component" value="Unassembled WGS sequence"/>
</dbReference>
<feature type="coiled-coil region" evidence="1">
    <location>
        <begin position="57"/>
        <end position="102"/>
    </location>
</feature>
<evidence type="ECO:0000256" key="1">
    <source>
        <dbReference type="SAM" id="Coils"/>
    </source>
</evidence>
<accession>A0A812AV34</accession>
<dbReference type="InterPro" id="IPR037696">
    <property type="entry name" value="CCDC77"/>
</dbReference>
<keyword evidence="1" id="KW-0175">Coiled coil</keyword>
<dbReference type="PANTHER" id="PTHR22091">
    <property type="entry name" value="COILED-COIL DOMAIN-CONTAINING PROTEIN 77"/>
    <property type="match status" value="1"/>
</dbReference>
<gene>
    <name evidence="2" type="ORF">SPHA_4719</name>
</gene>
<evidence type="ECO:0000313" key="2">
    <source>
        <dbReference type="EMBL" id="CAE1156307.1"/>
    </source>
</evidence>
<dbReference type="EMBL" id="CAHIKZ030000153">
    <property type="protein sequence ID" value="CAE1156307.1"/>
    <property type="molecule type" value="Genomic_DNA"/>
</dbReference>
<reference evidence="2" key="1">
    <citation type="submission" date="2021-01" db="EMBL/GenBank/DDBJ databases">
        <authorList>
            <person name="Li R."/>
            <person name="Bekaert M."/>
        </authorList>
    </citation>
    <scope>NUCLEOTIDE SEQUENCE</scope>
    <source>
        <strain evidence="2">Farmed</strain>
    </source>
</reference>
<sequence>MLQGPLSSIGVILQMPPLIFSRPFSRSFLLFTLAVTFLIPNLNSPFSCLPNFLAERSNKMSKRLQMMNTRYQELEKRRHFEVEGFKNDIKNLRSRLKDVERQLYKVTLGLAEEMDEKRPDDLDLRILRNVRLSTGRSQKIMGELKNLKSKLNLFWLRIFFRLEFLKQFFLLFHFSISSGFIPLTLSTCQQYFTHFHSLSLS</sequence>
<organism evidence="2 3">
    <name type="scientific">Acanthosepion pharaonis</name>
    <name type="common">Pharaoh cuttlefish</name>
    <name type="synonym">Sepia pharaonis</name>
    <dbReference type="NCBI Taxonomy" id="158019"/>
    <lineage>
        <taxon>Eukaryota</taxon>
        <taxon>Metazoa</taxon>
        <taxon>Spiralia</taxon>
        <taxon>Lophotrochozoa</taxon>
        <taxon>Mollusca</taxon>
        <taxon>Cephalopoda</taxon>
        <taxon>Coleoidea</taxon>
        <taxon>Decapodiformes</taxon>
        <taxon>Sepiida</taxon>
        <taxon>Sepiina</taxon>
        <taxon>Sepiidae</taxon>
        <taxon>Acanthosepion</taxon>
    </lineage>
</organism>
<dbReference type="AlphaFoldDB" id="A0A812AV34"/>
<dbReference type="PANTHER" id="PTHR22091:SF1">
    <property type="entry name" value="COILED-COIL DOMAIN-CONTAINING PROTEIN 77"/>
    <property type="match status" value="1"/>
</dbReference>
<comment type="caution">
    <text evidence="2">The sequence shown here is derived from an EMBL/GenBank/DDBJ whole genome shotgun (WGS) entry which is preliminary data.</text>
</comment>
<protein>
    <submittedName>
        <fullName evidence="2">CCDC77</fullName>
    </submittedName>
</protein>
<dbReference type="GO" id="GO:0005813">
    <property type="term" value="C:centrosome"/>
    <property type="evidence" value="ECO:0007669"/>
    <property type="project" value="TreeGrafter"/>
</dbReference>